<dbReference type="Proteomes" id="UP000518266">
    <property type="component" value="Unassembled WGS sequence"/>
</dbReference>
<sequence>TIRRVEVVTLSPRVSVFKERWPDQGGVPTHNNSFTGRDFDAENGWVHTTSLQLMRAKGGDAGSRMRPLLSTIDEAQSIGKKGMQYLFQDSQDEHDNVMDQTMKVLVIHDARDRGPADVSIVIERETEF</sequence>
<name>A0A7J5X6C9_DISMA</name>
<feature type="non-terminal residue" evidence="1">
    <location>
        <position position="128"/>
    </location>
</feature>
<proteinExistence type="predicted"/>
<dbReference type="AlphaFoldDB" id="A0A7J5X6C9"/>
<protein>
    <submittedName>
        <fullName evidence="1">Uncharacterized protein</fullName>
    </submittedName>
</protein>
<organism evidence="1 2">
    <name type="scientific">Dissostichus mawsoni</name>
    <name type="common">Antarctic cod</name>
    <dbReference type="NCBI Taxonomy" id="36200"/>
    <lineage>
        <taxon>Eukaryota</taxon>
        <taxon>Metazoa</taxon>
        <taxon>Chordata</taxon>
        <taxon>Craniata</taxon>
        <taxon>Vertebrata</taxon>
        <taxon>Euteleostomi</taxon>
        <taxon>Actinopterygii</taxon>
        <taxon>Neopterygii</taxon>
        <taxon>Teleostei</taxon>
        <taxon>Neoteleostei</taxon>
        <taxon>Acanthomorphata</taxon>
        <taxon>Eupercaria</taxon>
        <taxon>Perciformes</taxon>
        <taxon>Notothenioidei</taxon>
        <taxon>Nototheniidae</taxon>
        <taxon>Dissostichus</taxon>
    </lineage>
</organism>
<evidence type="ECO:0000313" key="2">
    <source>
        <dbReference type="Proteomes" id="UP000518266"/>
    </source>
</evidence>
<comment type="caution">
    <text evidence="1">The sequence shown here is derived from an EMBL/GenBank/DDBJ whole genome shotgun (WGS) entry which is preliminary data.</text>
</comment>
<reference evidence="1 2" key="1">
    <citation type="submission" date="2020-03" db="EMBL/GenBank/DDBJ databases">
        <title>Dissostichus mawsoni Genome sequencing and assembly.</title>
        <authorList>
            <person name="Park H."/>
        </authorList>
    </citation>
    <scope>NUCLEOTIDE SEQUENCE [LARGE SCALE GENOMIC DNA]</scope>
    <source>
        <strain evidence="1">DM0001</strain>
        <tissue evidence="1">Muscle</tissue>
    </source>
</reference>
<keyword evidence="2" id="KW-1185">Reference proteome</keyword>
<dbReference type="EMBL" id="JAAKFY010000027">
    <property type="protein sequence ID" value="KAF3832383.1"/>
    <property type="molecule type" value="Genomic_DNA"/>
</dbReference>
<evidence type="ECO:0000313" key="1">
    <source>
        <dbReference type="EMBL" id="KAF3832383.1"/>
    </source>
</evidence>
<gene>
    <name evidence="1" type="ORF">F7725_026048</name>
</gene>
<accession>A0A7J5X6C9</accession>